<sequence length="385" mass="43634">MSSISSAAFTDTKPHYDLLDGLRGVAALMVIWYHIFEGYAFASGSGTIEGFNHGYLAVDFFFILSGFVIGYAYDDRWGKNFTMKDFFKRRLIRLHPMVVMGAVLGAITFYIQGCVQWDGTHIDISMIMLSLLCTICFIPAMPGVGYEVRGNGEMFPLNGPCWSLFFEYIGNILYAIFIRRLSNKALTALVVLLGIALALFAILDISGYGNIGVGWTLDGINFVGGLLRMLFPFSMGMLLSRKFKAIKIRGAFWICTIILILLFAVPYLEGTDPICTNGIYEAFCIIIAFPILLWLGASGTTTDKKSTKICKFLGDLSYPIYVIHYPFMYLFYAWLIKNQLFTLEETWQVASCVYTWNILLAYLCLKLYDEPIRRYLAKRFLNRKL</sequence>
<keyword evidence="1" id="KW-0472">Membrane</keyword>
<feature type="transmembrane region" description="Helical" evidence="1">
    <location>
        <begin position="94"/>
        <end position="112"/>
    </location>
</feature>
<keyword evidence="1" id="KW-0812">Transmembrane</keyword>
<feature type="transmembrane region" description="Helical" evidence="1">
    <location>
        <begin position="220"/>
        <end position="239"/>
    </location>
</feature>
<feature type="transmembrane region" description="Helical" evidence="1">
    <location>
        <begin position="318"/>
        <end position="335"/>
    </location>
</feature>
<gene>
    <name evidence="3" type="ORF">SAMN05444349_101162</name>
</gene>
<keyword evidence="3" id="KW-0808">Transferase</keyword>
<keyword evidence="4" id="KW-1185">Reference proteome</keyword>
<feature type="transmembrane region" description="Helical" evidence="1">
    <location>
        <begin position="251"/>
        <end position="268"/>
    </location>
</feature>
<dbReference type="EMBL" id="FQVD01000001">
    <property type="protein sequence ID" value="SHE32578.1"/>
    <property type="molecule type" value="Genomic_DNA"/>
</dbReference>
<keyword evidence="1" id="KW-1133">Transmembrane helix</keyword>
<dbReference type="InterPro" id="IPR002656">
    <property type="entry name" value="Acyl_transf_3_dom"/>
</dbReference>
<dbReference type="RefSeq" id="WP_025073547.1">
    <property type="nucleotide sequence ID" value="NZ_FQVD01000001.1"/>
</dbReference>
<dbReference type="PANTHER" id="PTHR23028:SF134">
    <property type="entry name" value="PUTATIVE (AFU_ORTHOLOGUE AFUA_4G08520)-RELATED"/>
    <property type="match status" value="1"/>
</dbReference>
<dbReference type="GO" id="GO:0016787">
    <property type="term" value="F:hydrolase activity"/>
    <property type="evidence" value="ECO:0007669"/>
    <property type="project" value="UniProtKB-KW"/>
</dbReference>
<feature type="transmembrane region" description="Helical" evidence="1">
    <location>
        <begin position="54"/>
        <end position="73"/>
    </location>
</feature>
<dbReference type="OrthoDB" id="9796461at2"/>
<dbReference type="AlphaFoldDB" id="A0A1M4SK95"/>
<dbReference type="GO" id="GO:0016747">
    <property type="term" value="F:acyltransferase activity, transferring groups other than amino-acyl groups"/>
    <property type="evidence" value="ECO:0007669"/>
    <property type="project" value="InterPro"/>
</dbReference>
<evidence type="ECO:0000313" key="4">
    <source>
        <dbReference type="Proteomes" id="UP000184436"/>
    </source>
</evidence>
<accession>A0A1M4SK95</accession>
<evidence type="ECO:0000313" key="3">
    <source>
        <dbReference type="EMBL" id="SHE32578.1"/>
    </source>
</evidence>
<reference evidence="3 4" key="1">
    <citation type="submission" date="2016-11" db="EMBL/GenBank/DDBJ databases">
        <authorList>
            <person name="Jaros S."/>
            <person name="Januszkiewicz K."/>
            <person name="Wedrychowicz H."/>
        </authorList>
    </citation>
    <scope>NUCLEOTIDE SEQUENCE [LARGE SCALE GENOMIC DNA]</scope>
    <source>
        <strain evidence="3 4">DSM 26883</strain>
    </source>
</reference>
<evidence type="ECO:0000256" key="1">
    <source>
        <dbReference type="SAM" id="Phobius"/>
    </source>
</evidence>
<organism evidence="3 4">
    <name type="scientific">Bacteroides faecichinchillae</name>
    <dbReference type="NCBI Taxonomy" id="871325"/>
    <lineage>
        <taxon>Bacteria</taxon>
        <taxon>Pseudomonadati</taxon>
        <taxon>Bacteroidota</taxon>
        <taxon>Bacteroidia</taxon>
        <taxon>Bacteroidales</taxon>
        <taxon>Bacteroidaceae</taxon>
        <taxon>Bacteroides</taxon>
    </lineage>
</organism>
<feature type="transmembrane region" description="Helical" evidence="1">
    <location>
        <begin position="280"/>
        <end position="297"/>
    </location>
</feature>
<feature type="domain" description="Acyltransferase 3" evidence="2">
    <location>
        <begin position="19"/>
        <end position="364"/>
    </location>
</feature>
<dbReference type="Proteomes" id="UP000184436">
    <property type="component" value="Unassembled WGS sequence"/>
</dbReference>
<feature type="transmembrane region" description="Helical" evidence="1">
    <location>
        <begin position="186"/>
        <end position="208"/>
    </location>
</feature>
<name>A0A1M4SK95_9BACE</name>
<dbReference type="STRING" id="871325.SAMN05444349_101162"/>
<dbReference type="InterPro" id="IPR050879">
    <property type="entry name" value="Acyltransferase_3"/>
</dbReference>
<evidence type="ECO:0000259" key="2">
    <source>
        <dbReference type="Pfam" id="PF01757"/>
    </source>
</evidence>
<dbReference type="PANTHER" id="PTHR23028">
    <property type="entry name" value="ACETYLTRANSFERASE"/>
    <property type="match status" value="1"/>
</dbReference>
<keyword evidence="3" id="KW-0012">Acyltransferase</keyword>
<keyword evidence="3" id="KW-0378">Hydrolase</keyword>
<dbReference type="Pfam" id="PF01757">
    <property type="entry name" value="Acyl_transf_3"/>
    <property type="match status" value="1"/>
</dbReference>
<feature type="transmembrane region" description="Helical" evidence="1">
    <location>
        <begin position="124"/>
        <end position="146"/>
    </location>
</feature>
<protein>
    <submittedName>
        <fullName evidence="3">Peptidoglycan/LPS O-acetylase OafA/YrhL, contains acyltransferase and SGNH-hydrolase domains</fullName>
    </submittedName>
</protein>
<feature type="transmembrane region" description="Helical" evidence="1">
    <location>
        <begin position="347"/>
        <end position="368"/>
    </location>
</feature>
<feature type="transmembrane region" description="Helical" evidence="1">
    <location>
        <begin position="21"/>
        <end position="42"/>
    </location>
</feature>
<proteinExistence type="predicted"/>